<dbReference type="Gene3D" id="2.170.260.10">
    <property type="entry name" value="paz domain"/>
    <property type="match status" value="1"/>
</dbReference>
<dbReference type="CDD" id="cd02846">
    <property type="entry name" value="PAZ_argonaute_like"/>
    <property type="match status" value="1"/>
</dbReference>
<dbReference type="SMART" id="SM00949">
    <property type="entry name" value="PAZ"/>
    <property type="match status" value="1"/>
</dbReference>
<evidence type="ECO:0000259" key="4">
    <source>
        <dbReference type="PROSITE" id="PS50821"/>
    </source>
</evidence>
<dbReference type="Pfam" id="PF16486">
    <property type="entry name" value="ArgoN"/>
    <property type="match status" value="1"/>
</dbReference>
<dbReference type="SMART" id="SM00950">
    <property type="entry name" value="Piwi"/>
    <property type="match status" value="1"/>
</dbReference>
<dbReference type="GO" id="GO:0003723">
    <property type="term" value="F:RNA binding"/>
    <property type="evidence" value="ECO:0007669"/>
    <property type="project" value="InterPro"/>
</dbReference>
<evidence type="ECO:0000313" key="7">
    <source>
        <dbReference type="Proteomes" id="UP000604825"/>
    </source>
</evidence>
<sequence>MARIHRSRGRRGGRQANPRVDQARGSGGSGRDEANPSGAEAGNRNGHDYDDHSRVGQSQPTDPRQAGPPLAEEPAALLWKEFEVLGIHVRRAKPVFPPRPGYGAAGTPCVVRANRFLGRLVDEDLKSLHQYNVTISPEPTTKGAYREVMTKLVSENQHTELGGRFPAYDGCDSLFTAGALPFGTKEFEVTLSAGGDKRMDRKYKVVINHATAVSLLQLRMLLAGYPTDILAQALQVLETVLGDVLFNERDIERVPIGTNGHTLGVEAWKGLYQSTRSTQDGLFLIADVSSSVFVQPLLLIDFVQKTLKIDIVDRNLTEPEYDKLLKALRGVKIEVTHRGNKRRRYRITGLSVKPINDLSFESTSGATKTVIDHFRERYNLDLKYKSLPCIDVGSEQKPIYLPIEVCKIVPRQCYQKKVEDSQVSTLRKSASIQPEPEQSSRQVVDRKRTKRANEFGIEFDDNLTTTVDARVLLPPNLKYHDSGSQKTWFPMNGYWNMKDKKVINGAKISNWACVNFCEDLSKKVIVEFCFKLAEMSRITGVDFANLKLPIFTARPDQVEHDIRICYQEAQNKLRDQKIDLLLAILPDENGSLYGNIKRICETNIGLVAQCCPRSNVFTKSNQILASMAIKINAKAGGRNSVFDDVRESLPVVSNKPTIIFGAHVSHPSAKDDSAAPSIASVVASQDWHEVSKYIGVVRAQGHCEEIISGLEDIVKDLLHAFEKESNKKPQQLIFYRLGKHCTVVDSEICHPAEFDFFLFSHAEMKGARRPVQYLVLRDDNNFKGDELQALTNNLCYTYASGTQSVSIVPPAYYAQKLTQRARVYLAQGSDTASASSSGSAAAPGGGPKQPPEIKDELKRSMFYC</sequence>
<accession>A0A811MYR3</accession>
<dbReference type="InterPro" id="IPR003100">
    <property type="entry name" value="PAZ_dom"/>
</dbReference>
<protein>
    <submittedName>
        <fullName evidence="6">Uncharacterized protein</fullName>
    </submittedName>
</protein>
<dbReference type="InterPro" id="IPR036397">
    <property type="entry name" value="RNaseH_sf"/>
</dbReference>
<dbReference type="Gene3D" id="3.30.420.10">
    <property type="entry name" value="Ribonuclease H-like superfamily/Ribonuclease H"/>
    <property type="match status" value="2"/>
</dbReference>
<dbReference type="AlphaFoldDB" id="A0A811MYR3"/>
<gene>
    <name evidence="6" type="ORF">NCGR_LOCUS12043</name>
</gene>
<dbReference type="InterPro" id="IPR014811">
    <property type="entry name" value="ArgoL1"/>
</dbReference>
<comment type="similarity">
    <text evidence="1">Belongs to the argonaute family. Ago subfamily.</text>
</comment>
<dbReference type="InterPro" id="IPR003165">
    <property type="entry name" value="Piwi"/>
</dbReference>
<feature type="compositionally biased region" description="Basic and acidic residues" evidence="3">
    <location>
        <begin position="45"/>
        <end position="54"/>
    </location>
</feature>
<evidence type="ECO:0000259" key="5">
    <source>
        <dbReference type="PROSITE" id="PS50822"/>
    </source>
</evidence>
<keyword evidence="2" id="KW-0943">RNA-mediated gene silencing</keyword>
<keyword evidence="7" id="KW-1185">Reference proteome</keyword>
<organism evidence="6 7">
    <name type="scientific">Miscanthus lutarioriparius</name>
    <dbReference type="NCBI Taxonomy" id="422564"/>
    <lineage>
        <taxon>Eukaryota</taxon>
        <taxon>Viridiplantae</taxon>
        <taxon>Streptophyta</taxon>
        <taxon>Embryophyta</taxon>
        <taxon>Tracheophyta</taxon>
        <taxon>Spermatophyta</taxon>
        <taxon>Magnoliopsida</taxon>
        <taxon>Liliopsida</taxon>
        <taxon>Poales</taxon>
        <taxon>Poaceae</taxon>
        <taxon>PACMAD clade</taxon>
        <taxon>Panicoideae</taxon>
        <taxon>Andropogonodae</taxon>
        <taxon>Andropogoneae</taxon>
        <taxon>Saccharinae</taxon>
        <taxon>Miscanthus</taxon>
    </lineage>
</organism>
<feature type="region of interest" description="Disordered" evidence="3">
    <location>
        <begin position="834"/>
        <end position="864"/>
    </location>
</feature>
<dbReference type="InterPro" id="IPR032474">
    <property type="entry name" value="Argonaute_N"/>
</dbReference>
<dbReference type="SUPFAM" id="SSF53098">
    <property type="entry name" value="Ribonuclease H-like"/>
    <property type="match status" value="1"/>
</dbReference>
<feature type="domain" description="PAZ" evidence="4">
    <location>
        <begin position="298"/>
        <end position="410"/>
    </location>
</feature>
<feature type="region of interest" description="Disordered" evidence="3">
    <location>
        <begin position="425"/>
        <end position="446"/>
    </location>
</feature>
<feature type="domain" description="Piwi" evidence="5">
    <location>
        <begin position="742"/>
        <end position="826"/>
    </location>
</feature>
<evidence type="ECO:0000256" key="2">
    <source>
        <dbReference type="ARBA" id="ARBA00023158"/>
    </source>
</evidence>
<dbReference type="Pfam" id="PF16487">
    <property type="entry name" value="ArgoMid"/>
    <property type="match status" value="1"/>
</dbReference>
<dbReference type="InterPro" id="IPR012337">
    <property type="entry name" value="RNaseH-like_sf"/>
</dbReference>
<dbReference type="PROSITE" id="PS50821">
    <property type="entry name" value="PAZ"/>
    <property type="match status" value="1"/>
</dbReference>
<dbReference type="Gene3D" id="3.40.50.2300">
    <property type="match status" value="1"/>
</dbReference>
<reference evidence="6" key="1">
    <citation type="submission" date="2020-10" db="EMBL/GenBank/DDBJ databases">
        <authorList>
            <person name="Han B."/>
            <person name="Lu T."/>
            <person name="Zhao Q."/>
            <person name="Huang X."/>
            <person name="Zhao Y."/>
        </authorList>
    </citation>
    <scope>NUCLEOTIDE SEQUENCE</scope>
</reference>
<dbReference type="PANTHER" id="PTHR22891">
    <property type="entry name" value="EUKARYOTIC TRANSLATION INITIATION FACTOR 2C"/>
    <property type="match status" value="1"/>
</dbReference>
<dbReference type="PROSITE" id="PS50822">
    <property type="entry name" value="PIWI"/>
    <property type="match status" value="2"/>
</dbReference>
<dbReference type="SMART" id="SM01163">
    <property type="entry name" value="DUF1785"/>
    <property type="match status" value="1"/>
</dbReference>
<dbReference type="InterPro" id="IPR032473">
    <property type="entry name" value="Argonaute_Mid_dom"/>
</dbReference>
<dbReference type="FunFam" id="3.40.50.2300:FF:000110">
    <property type="entry name" value="Argonaute 10"/>
    <property type="match status" value="1"/>
</dbReference>
<feature type="compositionally biased region" description="Basic and acidic residues" evidence="3">
    <location>
        <begin position="851"/>
        <end position="864"/>
    </location>
</feature>
<evidence type="ECO:0000313" key="6">
    <source>
        <dbReference type="EMBL" id="CAD6218118.1"/>
    </source>
</evidence>
<feature type="compositionally biased region" description="Basic residues" evidence="3">
    <location>
        <begin position="1"/>
        <end position="13"/>
    </location>
</feature>
<feature type="region of interest" description="Disordered" evidence="3">
    <location>
        <begin position="1"/>
        <end position="69"/>
    </location>
</feature>
<dbReference type="Pfam" id="PF02170">
    <property type="entry name" value="PAZ"/>
    <property type="match status" value="1"/>
</dbReference>
<dbReference type="Proteomes" id="UP000604825">
    <property type="component" value="Unassembled WGS sequence"/>
</dbReference>
<dbReference type="EMBL" id="CAJGYO010000003">
    <property type="protein sequence ID" value="CAD6218118.1"/>
    <property type="molecule type" value="Genomic_DNA"/>
</dbReference>
<comment type="caution">
    <text evidence="6">The sequence shown here is derived from an EMBL/GenBank/DDBJ whole genome shotgun (WGS) entry which is preliminary data.</text>
</comment>
<dbReference type="OrthoDB" id="10252740at2759"/>
<dbReference type="Pfam" id="PF08699">
    <property type="entry name" value="ArgoL1"/>
    <property type="match status" value="1"/>
</dbReference>
<feature type="compositionally biased region" description="Polar residues" evidence="3">
    <location>
        <begin position="425"/>
        <end position="442"/>
    </location>
</feature>
<dbReference type="GO" id="GO:0031047">
    <property type="term" value="P:regulatory ncRNA-mediated gene silencing"/>
    <property type="evidence" value="ECO:0007669"/>
    <property type="project" value="UniProtKB-KW"/>
</dbReference>
<dbReference type="Pfam" id="PF02171">
    <property type="entry name" value="Piwi"/>
    <property type="match status" value="2"/>
</dbReference>
<evidence type="ECO:0000256" key="3">
    <source>
        <dbReference type="SAM" id="MobiDB-lite"/>
    </source>
</evidence>
<name>A0A811MYR3_9POAL</name>
<proteinExistence type="inferred from homology"/>
<feature type="domain" description="Piwi" evidence="5">
    <location>
        <begin position="580"/>
        <end position="738"/>
    </location>
</feature>
<evidence type="ECO:0000256" key="1">
    <source>
        <dbReference type="ARBA" id="ARBA00008201"/>
    </source>
</evidence>
<dbReference type="SUPFAM" id="SSF101690">
    <property type="entry name" value="PAZ domain"/>
    <property type="match status" value="1"/>
</dbReference>
<dbReference type="InterPro" id="IPR036085">
    <property type="entry name" value="PAZ_dom_sf"/>
</dbReference>